<name>A0A370HN14_9NOCA</name>
<dbReference type="PRINTS" id="PR00411">
    <property type="entry name" value="PNDRDTASEI"/>
</dbReference>
<dbReference type="PANTHER" id="PTHR42923">
    <property type="entry name" value="PROTOPORPHYRINOGEN OXIDASE"/>
    <property type="match status" value="1"/>
</dbReference>
<dbReference type="Gene3D" id="3.90.660.50">
    <property type="match status" value="1"/>
</dbReference>
<dbReference type="STRING" id="1210086.GCA_001613105_07405"/>
<dbReference type="InterPro" id="IPR050464">
    <property type="entry name" value="Zeta_carotene_desat/Oxidored"/>
</dbReference>
<organism evidence="1 2">
    <name type="scientific">Nocardia pseudobrasiliensis</name>
    <dbReference type="NCBI Taxonomy" id="45979"/>
    <lineage>
        <taxon>Bacteria</taxon>
        <taxon>Bacillati</taxon>
        <taxon>Actinomycetota</taxon>
        <taxon>Actinomycetes</taxon>
        <taxon>Mycobacteriales</taxon>
        <taxon>Nocardiaceae</taxon>
        <taxon>Nocardia</taxon>
    </lineage>
</organism>
<dbReference type="RefSeq" id="WP_068007962.1">
    <property type="nucleotide sequence ID" value="NZ_QQBC01000018.1"/>
</dbReference>
<comment type="caution">
    <text evidence="1">The sequence shown here is derived from an EMBL/GenBank/DDBJ whole genome shotgun (WGS) entry which is preliminary data.</text>
</comment>
<dbReference type="AlphaFoldDB" id="A0A370HN14"/>
<dbReference type="Proteomes" id="UP000254869">
    <property type="component" value="Unassembled WGS sequence"/>
</dbReference>
<dbReference type="InterPro" id="IPR036188">
    <property type="entry name" value="FAD/NAD-bd_sf"/>
</dbReference>
<sequence>MNAHITVIGGGLAGLTAAIAAAETGAPVRLYEAHRGLGGRARATAPPYIVHEGAHVFYADGPHYTWLKKRGFVADLGWPSPGGWAGLRYRADGRMRRLPPVSVLRAQARVGLTAPVDTDFRSWAAARWGERTAEWMANGIGVVTYHADTGSLSAAFVWELFQRVFGPHLPGVRWVRGGWQRVIDRMATRATELGVAVETGARVEQLPTGGPVIVATDLNAARTLLGDDSLTWTSGHAALLDIAVSRSRRDHTLVFDFDEGGFHESYSMQDDTVAPRGESLYQLQMPVRAGESAADAQARLANFANAVLPGRHGRTTFHRTAVAKGRTGALDLPGQTWRDRPAIERGDDVYLIGDMVAAPGMRGEISINSALRAAEAATAALSTVSSAREGGGPG</sequence>
<keyword evidence="2" id="KW-1185">Reference proteome</keyword>
<dbReference type="Gene3D" id="3.50.50.60">
    <property type="entry name" value="FAD/NAD(P)-binding domain"/>
    <property type="match status" value="1"/>
</dbReference>
<evidence type="ECO:0000313" key="2">
    <source>
        <dbReference type="Proteomes" id="UP000254869"/>
    </source>
</evidence>
<dbReference type="EMBL" id="QQBC01000018">
    <property type="protein sequence ID" value="RDI59625.1"/>
    <property type="molecule type" value="Genomic_DNA"/>
</dbReference>
<accession>A0A370HN14</accession>
<gene>
    <name evidence="1" type="ORF">DFR76_11816</name>
</gene>
<dbReference type="Pfam" id="PF13450">
    <property type="entry name" value="NAD_binding_8"/>
    <property type="match status" value="1"/>
</dbReference>
<dbReference type="SUPFAM" id="SSF51971">
    <property type="entry name" value="Nucleotide-binding domain"/>
    <property type="match status" value="1"/>
</dbReference>
<dbReference type="GO" id="GO:0016491">
    <property type="term" value="F:oxidoreductase activity"/>
    <property type="evidence" value="ECO:0007669"/>
    <property type="project" value="TreeGrafter"/>
</dbReference>
<reference evidence="1 2" key="1">
    <citation type="submission" date="2018-07" db="EMBL/GenBank/DDBJ databases">
        <title>Genomic Encyclopedia of Type Strains, Phase IV (KMG-IV): sequencing the most valuable type-strain genomes for metagenomic binning, comparative biology and taxonomic classification.</title>
        <authorList>
            <person name="Goeker M."/>
        </authorList>
    </citation>
    <scope>NUCLEOTIDE SEQUENCE [LARGE SCALE GENOMIC DNA]</scope>
    <source>
        <strain evidence="1 2">DSM 44290</strain>
    </source>
</reference>
<protein>
    <submittedName>
        <fullName evidence="1">Putative NAD(P)-binding protein</fullName>
    </submittedName>
</protein>
<evidence type="ECO:0000313" key="1">
    <source>
        <dbReference type="EMBL" id="RDI59625.1"/>
    </source>
</evidence>
<proteinExistence type="predicted"/>